<dbReference type="SUPFAM" id="SSF52540">
    <property type="entry name" value="P-loop containing nucleoside triphosphate hydrolases"/>
    <property type="match status" value="2"/>
</dbReference>
<reference evidence="4 5" key="1">
    <citation type="journal article" date="2013" name="Front. Plant Sci.">
        <title>The Reference Genome of the Halophytic Plant Eutrema salsugineum.</title>
        <authorList>
            <person name="Yang R."/>
            <person name="Jarvis D.E."/>
            <person name="Chen H."/>
            <person name="Beilstein M.A."/>
            <person name="Grimwood J."/>
            <person name="Jenkins J."/>
            <person name="Shu S."/>
            <person name="Prochnik S."/>
            <person name="Xin M."/>
            <person name="Ma C."/>
            <person name="Schmutz J."/>
            <person name="Wing R.A."/>
            <person name="Mitchell-Olds T."/>
            <person name="Schumaker K.S."/>
            <person name="Wang X."/>
        </authorList>
    </citation>
    <scope>NUCLEOTIDE SEQUENCE [LARGE SCALE GENOMIC DNA]</scope>
</reference>
<sequence length="577" mass="65147">MAHSLSQQHEGCEKGEPSYDGLDDDTAYCYGLNCFKLRRLPAPRPGELLALVGIHRTGKTTALKVLAGLLKPNLGRFNAPPEWPDILSHCDDRDLKNYFTHFIEKKPKVAFKAQHFDDLRVSDLDVGKMLVDQRGMMKEVCDALGLTKYRELNRDQRLDSLSDGMLQRVSIAATALQKADIYIFDEPSNFLDVTQRFKAAQVIRSLINPDTYVIVVDNDLSFIDYISDEIHCLYGEPGKYGVFTRLAYNVSAGIEIYLDGFDTRENQPLRRGKSLIFKPGKMSADGGSFEPPCYPDLTLTRESFKLQVAGAELKDAQIYLVLGANGTKKTTFIRLLAGTFRPLAVESQGGKLWRSMFMKSYKPQNLNTESTRIVRQVLSPFPIDGMHPQFKEDVLEALQIMPLLDRQVGSLSPGEMQKLAIACCLATPADVHLFDEPSEHLDSDERIIAAMAIRRHVSRTLRAAVIVEHDFMMATYLADQVILVEERQTKPSTTESVTPNSSTTEFAVSSPYPFVEGMNKFLSHQNVTFRRDPLSFQFVPRANKLGSFEDWDQKRKGNYYVPNWRVSAQDVLNARQH</sequence>
<dbReference type="Gramene" id="ESQ41616">
    <property type="protein sequence ID" value="ESQ41616"/>
    <property type="gene ID" value="EUTSA_v10013091mg"/>
</dbReference>
<dbReference type="eggNOG" id="KOG0063">
    <property type="taxonomic scope" value="Eukaryota"/>
</dbReference>
<dbReference type="EMBL" id="KI517464">
    <property type="protein sequence ID" value="ESQ41616.1"/>
    <property type="molecule type" value="Genomic_DNA"/>
</dbReference>
<dbReference type="InterPro" id="IPR003593">
    <property type="entry name" value="AAA+_ATPase"/>
</dbReference>
<dbReference type="Proteomes" id="UP000030689">
    <property type="component" value="Unassembled WGS sequence"/>
</dbReference>
<proteinExistence type="predicted"/>
<dbReference type="InterPro" id="IPR027417">
    <property type="entry name" value="P-loop_NTPase"/>
</dbReference>
<dbReference type="OrthoDB" id="6593433at2759"/>
<dbReference type="Gene3D" id="3.40.50.300">
    <property type="entry name" value="P-loop containing nucleotide triphosphate hydrolases"/>
    <property type="match status" value="2"/>
</dbReference>
<keyword evidence="5" id="KW-1185">Reference proteome</keyword>
<evidence type="ECO:0000256" key="1">
    <source>
        <dbReference type="ARBA" id="ARBA00022741"/>
    </source>
</evidence>
<protein>
    <recommendedName>
        <fullName evidence="3">ABC transporter domain-containing protein</fullName>
    </recommendedName>
</protein>
<dbReference type="KEGG" id="eus:EUTSA_v10013091mg"/>
<name>V4N7J7_EUTSA</name>
<dbReference type="EMBL" id="KI517464">
    <property type="protein sequence ID" value="ESQ41615.1"/>
    <property type="molecule type" value="Genomic_DNA"/>
</dbReference>
<dbReference type="PANTHER" id="PTHR19248">
    <property type="entry name" value="ATP-BINDING TRANSPORT PROTEIN-RELATED"/>
    <property type="match status" value="1"/>
</dbReference>
<dbReference type="GO" id="GO:0005524">
    <property type="term" value="F:ATP binding"/>
    <property type="evidence" value="ECO:0007669"/>
    <property type="project" value="UniProtKB-KW"/>
</dbReference>
<dbReference type="Gramene" id="ESQ41615">
    <property type="protein sequence ID" value="ESQ41615"/>
    <property type="gene ID" value="EUTSA_v10013091mg"/>
</dbReference>
<dbReference type="OMA" id="PEIWTHF"/>
<dbReference type="PROSITE" id="PS50893">
    <property type="entry name" value="ABC_TRANSPORTER_2"/>
    <property type="match status" value="2"/>
</dbReference>
<feature type="domain" description="ABC transporter" evidence="3">
    <location>
        <begin position="20"/>
        <end position="259"/>
    </location>
</feature>
<dbReference type="Pfam" id="PF00005">
    <property type="entry name" value="ABC_tran"/>
    <property type="match status" value="2"/>
</dbReference>
<keyword evidence="1" id="KW-0547">Nucleotide-binding</keyword>
<dbReference type="SMART" id="SM00382">
    <property type="entry name" value="AAA"/>
    <property type="match status" value="2"/>
</dbReference>
<dbReference type="PROSITE" id="PS00211">
    <property type="entry name" value="ABC_TRANSPORTER_1"/>
    <property type="match status" value="1"/>
</dbReference>
<organism evidence="4 5">
    <name type="scientific">Eutrema salsugineum</name>
    <name type="common">Saltwater cress</name>
    <name type="synonym">Sisymbrium salsugineum</name>
    <dbReference type="NCBI Taxonomy" id="72664"/>
    <lineage>
        <taxon>Eukaryota</taxon>
        <taxon>Viridiplantae</taxon>
        <taxon>Streptophyta</taxon>
        <taxon>Embryophyta</taxon>
        <taxon>Tracheophyta</taxon>
        <taxon>Spermatophyta</taxon>
        <taxon>Magnoliopsida</taxon>
        <taxon>eudicotyledons</taxon>
        <taxon>Gunneridae</taxon>
        <taxon>Pentapetalae</taxon>
        <taxon>rosids</taxon>
        <taxon>malvids</taxon>
        <taxon>Brassicales</taxon>
        <taxon>Brassicaceae</taxon>
        <taxon>Eutremeae</taxon>
        <taxon>Eutrema</taxon>
    </lineage>
</organism>
<dbReference type="InterPro" id="IPR017871">
    <property type="entry name" value="ABC_transporter-like_CS"/>
</dbReference>
<gene>
    <name evidence="4" type="ORF">EUTSA_v10013091mg</name>
</gene>
<dbReference type="PRINTS" id="PR01868">
    <property type="entry name" value="ABCEFAMILY"/>
</dbReference>
<evidence type="ECO:0000313" key="4">
    <source>
        <dbReference type="EMBL" id="ESQ41616.1"/>
    </source>
</evidence>
<evidence type="ECO:0000256" key="2">
    <source>
        <dbReference type="ARBA" id="ARBA00022840"/>
    </source>
</evidence>
<dbReference type="STRING" id="72664.V4N7J7"/>
<evidence type="ECO:0000313" key="5">
    <source>
        <dbReference type="Proteomes" id="UP000030689"/>
    </source>
</evidence>
<dbReference type="GO" id="GO:0016887">
    <property type="term" value="F:ATP hydrolysis activity"/>
    <property type="evidence" value="ECO:0007669"/>
    <property type="project" value="InterPro"/>
</dbReference>
<dbReference type="InterPro" id="IPR013283">
    <property type="entry name" value="RLI1"/>
</dbReference>
<keyword evidence="2" id="KW-0067">ATP-binding</keyword>
<dbReference type="InterPro" id="IPR003439">
    <property type="entry name" value="ABC_transporter-like_ATP-bd"/>
</dbReference>
<feature type="domain" description="ABC transporter" evidence="3">
    <location>
        <begin position="270"/>
        <end position="511"/>
    </location>
</feature>
<dbReference type="AlphaFoldDB" id="V4N7J7"/>
<evidence type="ECO:0000259" key="3">
    <source>
        <dbReference type="PROSITE" id="PS50893"/>
    </source>
</evidence>
<accession>V4N7J7</accession>